<evidence type="ECO:0008006" key="3">
    <source>
        <dbReference type="Google" id="ProtNLM"/>
    </source>
</evidence>
<name>A0A239KU47_9BACT</name>
<dbReference type="PROSITE" id="PS51257">
    <property type="entry name" value="PROKAR_LIPOPROTEIN"/>
    <property type="match status" value="1"/>
</dbReference>
<evidence type="ECO:0000313" key="2">
    <source>
        <dbReference type="Proteomes" id="UP000198432"/>
    </source>
</evidence>
<proteinExistence type="predicted"/>
<dbReference type="Proteomes" id="UP000198432">
    <property type="component" value="Unassembled WGS sequence"/>
</dbReference>
<accession>A0A239KU47</accession>
<dbReference type="OrthoDB" id="853570at2"/>
<sequence length="84" mass="9471">MKKILYLAIVLFAVSCSERNDLQETFGNIVETGANMALDSLQNVANEELQRQTGVDSLATRIRSTDTIDVEREVKRELLKQLSE</sequence>
<protein>
    <recommendedName>
        <fullName evidence="3">Lipoprotein</fullName>
    </recommendedName>
</protein>
<evidence type="ECO:0000313" key="1">
    <source>
        <dbReference type="EMBL" id="SNT21595.1"/>
    </source>
</evidence>
<organism evidence="1 2">
    <name type="scientific">Pontibacter ummariensis</name>
    <dbReference type="NCBI Taxonomy" id="1610492"/>
    <lineage>
        <taxon>Bacteria</taxon>
        <taxon>Pseudomonadati</taxon>
        <taxon>Bacteroidota</taxon>
        <taxon>Cytophagia</taxon>
        <taxon>Cytophagales</taxon>
        <taxon>Hymenobacteraceae</taxon>
        <taxon>Pontibacter</taxon>
    </lineage>
</organism>
<gene>
    <name evidence="1" type="ORF">SAMN06296052_13158</name>
</gene>
<keyword evidence="2" id="KW-1185">Reference proteome</keyword>
<dbReference type="EMBL" id="FZOQ01000031">
    <property type="protein sequence ID" value="SNT21595.1"/>
    <property type="molecule type" value="Genomic_DNA"/>
</dbReference>
<dbReference type="RefSeq" id="WP_089321527.1">
    <property type="nucleotide sequence ID" value="NZ_FZOQ01000031.1"/>
</dbReference>
<reference evidence="2" key="1">
    <citation type="submission" date="2017-06" db="EMBL/GenBank/DDBJ databases">
        <authorList>
            <person name="Varghese N."/>
            <person name="Submissions S."/>
        </authorList>
    </citation>
    <scope>NUCLEOTIDE SEQUENCE [LARGE SCALE GENOMIC DNA]</scope>
    <source>
        <strain evidence="2">NKM1</strain>
    </source>
</reference>
<dbReference type="AlphaFoldDB" id="A0A239KU47"/>